<accession>A0ABT6YBC7</accession>
<feature type="signal peptide" evidence="1">
    <location>
        <begin position="1"/>
        <end position="22"/>
    </location>
</feature>
<keyword evidence="3" id="KW-1185">Reference proteome</keyword>
<feature type="chain" id="PRO_5046233754" description="T9SS type A sorting domain-containing protein" evidence="1">
    <location>
        <begin position="23"/>
        <end position="131"/>
    </location>
</feature>
<evidence type="ECO:0000313" key="2">
    <source>
        <dbReference type="EMBL" id="MDI9860428.1"/>
    </source>
</evidence>
<sequence>MKTFAQLFSISALTVLSVVSFANNDNNNANKTKTFEVGMFKSKNSLNMNLMLEKVTDKKVKIILKDPSGKVLHQEYVAKNTPSYYGKFDMSQLEDGVYTFEITDGTEKIVKTVNLQSPETQETTRNLTVNK</sequence>
<keyword evidence="1" id="KW-0732">Signal</keyword>
<dbReference type="RefSeq" id="WP_166579605.1">
    <property type="nucleotide sequence ID" value="NZ_JASHIF010000011.1"/>
</dbReference>
<protein>
    <recommendedName>
        <fullName evidence="4">T9SS type A sorting domain-containing protein</fullName>
    </recommendedName>
</protein>
<evidence type="ECO:0008006" key="4">
    <source>
        <dbReference type="Google" id="ProtNLM"/>
    </source>
</evidence>
<evidence type="ECO:0000313" key="3">
    <source>
        <dbReference type="Proteomes" id="UP001236507"/>
    </source>
</evidence>
<name>A0ABT6YBC7_9BACT</name>
<evidence type="ECO:0000256" key="1">
    <source>
        <dbReference type="SAM" id="SignalP"/>
    </source>
</evidence>
<gene>
    <name evidence="2" type="ORF">QM524_14540</name>
</gene>
<dbReference type="Proteomes" id="UP001236507">
    <property type="component" value="Unassembled WGS sequence"/>
</dbReference>
<reference evidence="2 3" key="1">
    <citation type="submission" date="2023-05" db="EMBL/GenBank/DDBJ databases">
        <title>Novel species of genus Flectobacillus isolated from stream in China.</title>
        <authorList>
            <person name="Lu H."/>
        </authorList>
    </citation>
    <scope>NUCLEOTIDE SEQUENCE [LARGE SCALE GENOMIC DNA]</scope>
    <source>
        <strain evidence="2 3">KCTC 42575</strain>
    </source>
</reference>
<dbReference type="EMBL" id="JASHIF010000011">
    <property type="protein sequence ID" value="MDI9860428.1"/>
    <property type="molecule type" value="Genomic_DNA"/>
</dbReference>
<organism evidence="2 3">
    <name type="scientific">Flectobacillus roseus</name>
    <dbReference type="NCBI Taxonomy" id="502259"/>
    <lineage>
        <taxon>Bacteria</taxon>
        <taxon>Pseudomonadati</taxon>
        <taxon>Bacteroidota</taxon>
        <taxon>Cytophagia</taxon>
        <taxon>Cytophagales</taxon>
        <taxon>Flectobacillaceae</taxon>
        <taxon>Flectobacillus</taxon>
    </lineage>
</organism>
<proteinExistence type="predicted"/>
<comment type="caution">
    <text evidence="2">The sequence shown here is derived from an EMBL/GenBank/DDBJ whole genome shotgun (WGS) entry which is preliminary data.</text>
</comment>